<accession>S4P9Q5</accession>
<evidence type="ECO:0000313" key="1">
    <source>
        <dbReference type="EMBL" id="JAA85818.1"/>
    </source>
</evidence>
<proteinExistence type="predicted"/>
<feature type="non-terminal residue" evidence="1">
    <location>
        <position position="1"/>
    </location>
</feature>
<protein>
    <submittedName>
        <fullName evidence="1">Uncharacterized protein</fullName>
    </submittedName>
</protein>
<dbReference type="AlphaFoldDB" id="S4P9Q5"/>
<reference evidence="1" key="1">
    <citation type="journal article" date="2013" name="BMC Genomics">
        <title>Unscrambling butterfly oogenesis.</title>
        <authorList>
            <person name="Carter J.M."/>
            <person name="Baker S.C."/>
            <person name="Pink R."/>
            <person name="Carter D.R."/>
            <person name="Collins A."/>
            <person name="Tomlin J."/>
            <person name="Gibbs M."/>
            <person name="Breuker C.J."/>
        </authorList>
    </citation>
    <scope>NUCLEOTIDE SEQUENCE</scope>
    <source>
        <tissue evidence="1">Ovary</tissue>
    </source>
</reference>
<dbReference type="EMBL" id="GAIX01006742">
    <property type="protein sequence ID" value="JAA85818.1"/>
    <property type="molecule type" value="Transcribed_RNA"/>
</dbReference>
<organism evidence="1">
    <name type="scientific">Pararge aegeria</name>
    <name type="common">speckled wood butterfly</name>
    <dbReference type="NCBI Taxonomy" id="116150"/>
    <lineage>
        <taxon>Eukaryota</taxon>
        <taxon>Metazoa</taxon>
        <taxon>Ecdysozoa</taxon>
        <taxon>Arthropoda</taxon>
        <taxon>Hexapoda</taxon>
        <taxon>Insecta</taxon>
        <taxon>Pterygota</taxon>
        <taxon>Neoptera</taxon>
        <taxon>Endopterygota</taxon>
        <taxon>Lepidoptera</taxon>
        <taxon>Glossata</taxon>
        <taxon>Ditrysia</taxon>
        <taxon>Papilionoidea</taxon>
        <taxon>Nymphalidae</taxon>
        <taxon>Satyrinae</taxon>
        <taxon>Satyrini</taxon>
        <taxon>Parargina</taxon>
        <taxon>Pararge</taxon>
    </lineage>
</organism>
<sequence length="84" mass="9595">YKKQLDISNLTINSAIEKIKSDYRLFTLTCDRDKTKALSPEGPMQKLLLSPSLVQCEQALTQNMSRMSKVFGIYLKMTSSIDYI</sequence>
<name>S4P9Q5_9NEOP</name>
<reference evidence="1" key="2">
    <citation type="submission" date="2013-05" db="EMBL/GenBank/DDBJ databases">
        <authorList>
            <person name="Carter J.-M."/>
            <person name="Baker S.C."/>
            <person name="Pink R."/>
            <person name="Carter D.R.F."/>
            <person name="Collins A."/>
            <person name="Tomlin J."/>
            <person name="Gibbs M."/>
            <person name="Breuker C.J."/>
        </authorList>
    </citation>
    <scope>NUCLEOTIDE SEQUENCE</scope>
    <source>
        <tissue evidence="1">Ovary</tissue>
    </source>
</reference>